<evidence type="ECO:0000313" key="3">
    <source>
        <dbReference type="EMBL" id="WWC72217.1"/>
    </source>
</evidence>
<dbReference type="KEGG" id="kpin:30173373"/>
<gene>
    <name evidence="2" type="ORF">I206_05004</name>
    <name evidence="3" type="ORF">I206_106179</name>
</gene>
<proteinExistence type="predicted"/>
<feature type="compositionally biased region" description="Basic and acidic residues" evidence="1">
    <location>
        <begin position="11"/>
        <end position="53"/>
    </location>
</feature>
<feature type="compositionally biased region" description="Basic and acidic residues" evidence="1">
    <location>
        <begin position="437"/>
        <end position="447"/>
    </location>
</feature>
<dbReference type="GeneID" id="30173373"/>
<feature type="compositionally biased region" description="Low complexity" evidence="1">
    <location>
        <begin position="238"/>
        <end position="250"/>
    </location>
</feature>
<dbReference type="Proteomes" id="UP000094020">
    <property type="component" value="Chromosome 8"/>
</dbReference>
<evidence type="ECO:0000313" key="4">
    <source>
        <dbReference type="Proteomes" id="UP000094020"/>
    </source>
</evidence>
<dbReference type="AlphaFoldDB" id="A0A1B9I1A2"/>
<feature type="region of interest" description="Disordered" evidence="1">
    <location>
        <begin position="1"/>
        <end position="53"/>
    </location>
</feature>
<name>A0A1B9I1A2_9TREE</name>
<dbReference type="EMBL" id="KI894012">
    <property type="protein sequence ID" value="OCF49313.1"/>
    <property type="molecule type" value="Genomic_DNA"/>
</dbReference>
<reference evidence="2" key="3">
    <citation type="submission" date="2016-07" db="EMBL/GenBank/DDBJ databases">
        <title>Evolution of pathogenesis and genome organization in the Tremellales.</title>
        <authorList>
            <person name="Cuomo C."/>
            <person name="Litvintseva A."/>
            <person name="Heitman J."/>
            <person name="Chen Y."/>
            <person name="Sun S."/>
            <person name="Springer D."/>
            <person name="Dromer F."/>
            <person name="Young S."/>
            <person name="Zeng Q."/>
            <person name="Chapman S."/>
            <person name="Gujja S."/>
            <person name="Saif S."/>
            <person name="Birren B."/>
        </authorList>
    </citation>
    <scope>NUCLEOTIDE SEQUENCE</scope>
    <source>
        <strain evidence="2">CBS 10737</strain>
    </source>
</reference>
<evidence type="ECO:0000313" key="2">
    <source>
        <dbReference type="EMBL" id="OCF49313.1"/>
    </source>
</evidence>
<feature type="region of interest" description="Disordered" evidence="1">
    <location>
        <begin position="105"/>
        <end position="125"/>
    </location>
</feature>
<reference evidence="3" key="2">
    <citation type="submission" date="2013-07" db="EMBL/GenBank/DDBJ databases">
        <authorList>
            <consortium name="The Broad Institute Genome Sequencing Platform"/>
            <person name="Cuomo C."/>
            <person name="Litvintseva A."/>
            <person name="Chen Y."/>
            <person name="Heitman J."/>
            <person name="Sun S."/>
            <person name="Springer D."/>
            <person name="Dromer F."/>
            <person name="Young S.K."/>
            <person name="Zeng Q."/>
            <person name="Gargeya S."/>
            <person name="Fitzgerald M."/>
            <person name="Abouelleil A."/>
            <person name="Alvarado L."/>
            <person name="Berlin A.M."/>
            <person name="Chapman S.B."/>
            <person name="Dewar J."/>
            <person name="Goldberg J."/>
            <person name="Griggs A."/>
            <person name="Gujja S."/>
            <person name="Hansen M."/>
            <person name="Howarth C."/>
            <person name="Imamovic A."/>
            <person name="Larimer J."/>
            <person name="McCowan C."/>
            <person name="Murphy C."/>
            <person name="Pearson M."/>
            <person name="Priest M."/>
            <person name="Roberts A."/>
            <person name="Saif S."/>
            <person name="Shea T."/>
            <person name="Sykes S."/>
            <person name="Wortman J."/>
            <person name="Nusbaum C."/>
            <person name="Birren B."/>
        </authorList>
    </citation>
    <scope>NUCLEOTIDE SEQUENCE</scope>
    <source>
        <strain evidence="3">CBS 10737</strain>
    </source>
</reference>
<protein>
    <submittedName>
        <fullName evidence="2">Uncharacterized protein</fullName>
    </submittedName>
</protein>
<sequence length="725" mass="83368">MPIASAARNTTRQDGRKIWRELSDQKQKEREEKEKAFREHMGLPIEPRRKSKRDDYWDEDYVERKPATLYSQHIDSAPTWLKNAAARSDAKGLMSAWLRKNEVEHRPNHSGHYGNQGPGNYEGFPPLRYPAEQVPHVANHPPYPPQHQPRLPPAIPYLQRDYPYNFHFDHQGLYILPQQQPSVYLPSDPMHAFPTSHHQNIDHTFPANGPPTPLQQGQLFNGYLPDAASTPRGHPTTSTVQSYPSSASSSRQRFLPPIPMNEKALSQQAPLPYPPNQDDCQPARRQLFEASTAGLTQQPSDKLAVNPIPVQQVLQIYQNIRSQSQPNPNLAPPILQQPHQDIVRFRAAKITEAASQRKLDRQVIEDLERMVELDADVIPLDVHLVTSTRIRRAPRGQKRYTDRYTEQYGYRKNDLINSSSDTDSYTSSSTTEEDTFDDRVRSRETRSGKRRHSGRRSRFESDRKRRKRAGYPIFQNSHTDDSSTTSSSDQENGTDPEFRANRFMKERDIHHSKRPLVTTENLFDPDEFDRDKRGSHRRRKTKPIQPLSAIADNVMIPPNIPAVIKTVKTKARPGRMVKKQTTYTTDTGEAEPLKRANPFIARKRPRNVSPTNTEAFEDIQGFSDEDVTMEEDGIEISQSQEIANTQERRTRSERRWLAKSDERERLSTVDEEDEQQFIQGQAKEGDNVGNRVVIAGQARSKEEEEQAKFWGNGGDLGFKVWRDEY</sequence>
<dbReference type="RefSeq" id="XP_019010532.1">
    <property type="nucleotide sequence ID" value="XM_019156730.1"/>
</dbReference>
<evidence type="ECO:0000256" key="1">
    <source>
        <dbReference type="SAM" id="MobiDB-lite"/>
    </source>
</evidence>
<reference evidence="3" key="4">
    <citation type="submission" date="2024-02" db="EMBL/GenBank/DDBJ databases">
        <title>Comparative genomics of Cryptococcus and Kwoniella reveals pathogenesis evolution and contrasting modes of karyotype evolution via chromosome fusion or intercentromeric recombination.</title>
        <authorList>
            <person name="Coelho M.A."/>
            <person name="David-Palma M."/>
            <person name="Shea T."/>
            <person name="Bowers K."/>
            <person name="McGinley-Smith S."/>
            <person name="Mohammad A.W."/>
            <person name="Gnirke A."/>
            <person name="Yurkov A.M."/>
            <person name="Nowrousian M."/>
            <person name="Sun S."/>
            <person name="Cuomo C.A."/>
            <person name="Heitman J."/>
        </authorList>
    </citation>
    <scope>NUCLEOTIDE SEQUENCE</scope>
    <source>
        <strain evidence="3">CBS 10737</strain>
    </source>
</reference>
<feature type="compositionally biased region" description="Low complexity" evidence="1">
    <location>
        <begin position="418"/>
        <end position="430"/>
    </location>
</feature>
<reference evidence="2" key="1">
    <citation type="submission" date="2013-07" db="EMBL/GenBank/DDBJ databases">
        <title>The Genome Sequence of Cryptococcus pinus CBS10737.</title>
        <authorList>
            <consortium name="The Broad Institute Genome Sequencing Platform"/>
            <person name="Cuomo C."/>
            <person name="Litvintseva A."/>
            <person name="Chen Y."/>
            <person name="Heitman J."/>
            <person name="Sun S."/>
            <person name="Springer D."/>
            <person name="Dromer F."/>
            <person name="Young S.K."/>
            <person name="Zeng Q."/>
            <person name="Gargeya S."/>
            <person name="Fitzgerald M."/>
            <person name="Abouelleil A."/>
            <person name="Alvarado L."/>
            <person name="Berlin A.M."/>
            <person name="Chapman S.B."/>
            <person name="Dewar J."/>
            <person name="Goldberg J."/>
            <person name="Griggs A."/>
            <person name="Gujja S."/>
            <person name="Hansen M."/>
            <person name="Howarth C."/>
            <person name="Imamovic A."/>
            <person name="Larimer J."/>
            <person name="McCowan C."/>
            <person name="Murphy C."/>
            <person name="Pearson M."/>
            <person name="Priest M."/>
            <person name="Roberts A."/>
            <person name="Saif S."/>
            <person name="Shea T."/>
            <person name="Sykes S."/>
            <person name="Wortman J."/>
            <person name="Nusbaum C."/>
            <person name="Birren B."/>
        </authorList>
    </citation>
    <scope>NUCLEOTIDE SEQUENCE [LARGE SCALE GENOMIC DNA]</scope>
    <source>
        <strain evidence="2">CBS 10737</strain>
    </source>
</reference>
<dbReference type="OrthoDB" id="10636046at2759"/>
<keyword evidence="4" id="KW-1185">Reference proteome</keyword>
<accession>A0A1B9I1A2</accession>
<organism evidence="2">
    <name type="scientific">Kwoniella pini CBS 10737</name>
    <dbReference type="NCBI Taxonomy" id="1296096"/>
    <lineage>
        <taxon>Eukaryota</taxon>
        <taxon>Fungi</taxon>
        <taxon>Dikarya</taxon>
        <taxon>Basidiomycota</taxon>
        <taxon>Agaricomycotina</taxon>
        <taxon>Tremellomycetes</taxon>
        <taxon>Tremellales</taxon>
        <taxon>Cryptococcaceae</taxon>
        <taxon>Kwoniella</taxon>
    </lineage>
</organism>
<feature type="region of interest" description="Disordered" evidence="1">
    <location>
        <begin position="227"/>
        <end position="255"/>
    </location>
</feature>
<dbReference type="EMBL" id="CP144526">
    <property type="protein sequence ID" value="WWC72217.1"/>
    <property type="molecule type" value="Genomic_DNA"/>
</dbReference>
<feature type="region of interest" description="Disordered" evidence="1">
    <location>
        <begin position="411"/>
        <end position="496"/>
    </location>
</feature>